<evidence type="ECO:0000313" key="2">
    <source>
        <dbReference type="EMBL" id="QGK70098.1"/>
    </source>
</evidence>
<reference evidence="3" key="1">
    <citation type="submission" date="2019-11" db="EMBL/GenBank/DDBJ databases">
        <title>The complete genome sequence of Saccharopolyspora sp. E2A.</title>
        <authorList>
            <person name="Zhang G."/>
        </authorList>
    </citation>
    <scope>NUCLEOTIDE SEQUENCE [LARGE SCALE GENOMIC DNA]</scope>
    <source>
        <strain evidence="3">E2A</strain>
    </source>
</reference>
<evidence type="ECO:0000259" key="1">
    <source>
        <dbReference type="Pfam" id="PF04909"/>
    </source>
</evidence>
<dbReference type="Pfam" id="PF04909">
    <property type="entry name" value="Amidohydro_2"/>
    <property type="match status" value="1"/>
</dbReference>
<dbReference type="PANTHER" id="PTHR43383:SF2">
    <property type="entry name" value="AMIDOHYDROLASE 2 FAMILY PROTEIN"/>
    <property type="match status" value="1"/>
</dbReference>
<evidence type="ECO:0000313" key="3">
    <source>
        <dbReference type="Proteomes" id="UP000371041"/>
    </source>
</evidence>
<dbReference type="AlphaFoldDB" id="A0A5Q3Q675"/>
<dbReference type="Proteomes" id="UP000371041">
    <property type="component" value="Chromosome"/>
</dbReference>
<dbReference type="PANTHER" id="PTHR43383">
    <property type="entry name" value="NODULIN 6"/>
    <property type="match status" value="1"/>
</dbReference>
<feature type="domain" description="Amidohydrolase-related" evidence="1">
    <location>
        <begin position="136"/>
        <end position="371"/>
    </location>
</feature>
<keyword evidence="2" id="KW-0378">Hydrolase</keyword>
<dbReference type="RefSeq" id="WP_154076681.1">
    <property type="nucleotide sequence ID" value="NZ_CP045929.1"/>
</dbReference>
<dbReference type="SUPFAM" id="SSF51556">
    <property type="entry name" value="Metallo-dependent hydrolases"/>
    <property type="match status" value="1"/>
</dbReference>
<dbReference type="EMBL" id="CP045929">
    <property type="protein sequence ID" value="QGK70098.1"/>
    <property type="molecule type" value="Genomic_DNA"/>
</dbReference>
<accession>A0A5Q3Q675</accession>
<dbReference type="InterPro" id="IPR006680">
    <property type="entry name" value="Amidohydro-rel"/>
</dbReference>
<keyword evidence="3" id="KW-1185">Reference proteome</keyword>
<dbReference type="Gene3D" id="3.20.20.140">
    <property type="entry name" value="Metal-dependent hydrolases"/>
    <property type="match status" value="1"/>
</dbReference>
<protein>
    <submittedName>
        <fullName evidence="2">Amidohydrolase family protein</fullName>
    </submittedName>
</protein>
<proteinExistence type="predicted"/>
<dbReference type="GO" id="GO:0016787">
    <property type="term" value="F:hydrolase activity"/>
    <property type="evidence" value="ECO:0007669"/>
    <property type="project" value="UniProtKB-KW"/>
</dbReference>
<organism evidence="2 3">
    <name type="scientific">Allosaccharopolyspora coralli</name>
    <dbReference type="NCBI Taxonomy" id="2665642"/>
    <lineage>
        <taxon>Bacteria</taxon>
        <taxon>Bacillati</taxon>
        <taxon>Actinomycetota</taxon>
        <taxon>Actinomycetes</taxon>
        <taxon>Pseudonocardiales</taxon>
        <taxon>Pseudonocardiaceae</taxon>
        <taxon>Allosaccharopolyspora</taxon>
    </lineage>
</organism>
<dbReference type="InterPro" id="IPR032466">
    <property type="entry name" value="Metal_Hydrolase"/>
</dbReference>
<name>A0A5Q3Q675_9PSEU</name>
<sequence length="373" mass="40839">MAASVRDESTAAPLVDHHCHGLLRENPDPAMFERHLGEGDGPGLHGATPWNAMLGMGLRRWCPPVLDLPAHSEPAEYLHRRVELGADEVNRRFLRASGITRFLVDTGLLPDTITSPAELAALSGERADEVVRLEQVAEEVVRSGTSAERFAEQVEDALAQRLRGAVGVKSIAAYRIGLDFDPRPPSRAAVRAAADTWLHSGGRLAHPAIHRFLLWRAVEWGLPIQFHIGLGDTDLDLHRCDPLLLTEFLRATRSSGTPVVLLHNYPYHRHVGYLAHVFEHVFVDIGLAAHHVGSRAGAVLAETTELAPFGKLLFATDAFGLAELYLLGSTTFLRALDRFLDAGVAENDWTVGDAARIREDITGGTARRLYALD</sequence>
<dbReference type="KEGG" id="sace:GIY23_11685"/>
<gene>
    <name evidence="2" type="ORF">GIY23_11685</name>
</gene>